<reference evidence="6" key="1">
    <citation type="submission" date="2016-06" db="EMBL/GenBank/DDBJ databases">
        <authorList>
            <person name="Nascimento L."/>
            <person name="Pereira R.V."/>
            <person name="Martins L.F."/>
            <person name="Quaggio R.B."/>
            <person name="Silva A.M."/>
            <person name="Setubal J.C."/>
        </authorList>
    </citation>
    <scope>NUCLEOTIDE SEQUENCE [LARGE SCALE GENOMIC DNA]</scope>
</reference>
<dbReference type="GO" id="GO:0003677">
    <property type="term" value="F:DNA binding"/>
    <property type="evidence" value="ECO:0007669"/>
    <property type="project" value="UniProtKB-KW"/>
</dbReference>
<accession>A0A1Y3PZ99</accession>
<evidence type="ECO:0000256" key="1">
    <source>
        <dbReference type="ARBA" id="ARBA00010923"/>
    </source>
</evidence>
<dbReference type="SUPFAM" id="SSF116734">
    <property type="entry name" value="DNA methylase specificity domain"/>
    <property type="match status" value="1"/>
</dbReference>
<dbReference type="GO" id="GO:0009307">
    <property type="term" value="P:DNA restriction-modification system"/>
    <property type="evidence" value="ECO:0007669"/>
    <property type="project" value="UniProtKB-KW"/>
</dbReference>
<dbReference type="Pfam" id="PF01420">
    <property type="entry name" value="Methylase_S"/>
    <property type="match status" value="1"/>
</dbReference>
<evidence type="ECO:0000259" key="4">
    <source>
        <dbReference type="Pfam" id="PF01420"/>
    </source>
</evidence>
<comment type="similarity">
    <text evidence="1">Belongs to the type-I restriction system S methylase family.</text>
</comment>
<keyword evidence="2" id="KW-0680">Restriction system</keyword>
<comment type="caution">
    <text evidence="5">The sequence shown here is derived from an EMBL/GenBank/DDBJ whole genome shotgun (WGS) entry which is preliminary data.</text>
</comment>
<evidence type="ECO:0000256" key="3">
    <source>
        <dbReference type="ARBA" id="ARBA00023125"/>
    </source>
</evidence>
<dbReference type="Proteomes" id="UP000196475">
    <property type="component" value="Unassembled WGS sequence"/>
</dbReference>
<keyword evidence="3" id="KW-0238">DNA-binding</keyword>
<dbReference type="PANTHER" id="PTHR30408">
    <property type="entry name" value="TYPE-1 RESTRICTION ENZYME ECOKI SPECIFICITY PROTEIN"/>
    <property type="match status" value="1"/>
</dbReference>
<dbReference type="InterPro" id="IPR000055">
    <property type="entry name" value="Restrct_endonuc_typeI_TRD"/>
</dbReference>
<feature type="domain" description="Type I restriction modification DNA specificity" evidence="4">
    <location>
        <begin position="2"/>
        <end position="147"/>
    </location>
</feature>
<organism evidence="5 6">
    <name type="scientific">Bacillus thermozeamaize</name>
    <dbReference type="NCBI Taxonomy" id="230954"/>
    <lineage>
        <taxon>Bacteria</taxon>
        <taxon>Bacillati</taxon>
        <taxon>Bacillota</taxon>
        <taxon>Bacilli</taxon>
        <taxon>Bacillales</taxon>
        <taxon>Bacillaceae</taxon>
        <taxon>Bacillus</taxon>
    </lineage>
</organism>
<dbReference type="InterPro" id="IPR044946">
    <property type="entry name" value="Restrct_endonuc_typeI_TRD_sf"/>
</dbReference>
<dbReference type="EMBL" id="LZRT01000016">
    <property type="protein sequence ID" value="OUM90518.1"/>
    <property type="molecule type" value="Genomic_DNA"/>
</dbReference>
<dbReference type="AlphaFoldDB" id="A0A1Y3PZ99"/>
<name>A0A1Y3PZ99_9BACI</name>
<dbReference type="Gene3D" id="3.90.220.20">
    <property type="entry name" value="DNA methylase specificity domains"/>
    <property type="match status" value="1"/>
</dbReference>
<gene>
    <name evidence="5" type="ORF">BAA01_12100</name>
</gene>
<evidence type="ECO:0000313" key="6">
    <source>
        <dbReference type="Proteomes" id="UP000196475"/>
    </source>
</evidence>
<proteinExistence type="inferred from homology"/>
<sequence length="205" mass="23248">MPSSWRVGRLGDIVSKINNSEKAGEHLENIPYVPIDELSSKSLMISGYKSGLEAKSSLIRFQRNDILFGAMRPYFHKVCIAPFDGITRSTCFVLRPRKNHYFSFSVLCLFSEQTVAFATANSKGSTIPYAVWDGSLADMKICIPEDEVLKEFDMIVSPMLEQIIRNFYEIKALSETRDYLLPRLLSGEIEVREAEEQVEEVLAHA</sequence>
<dbReference type="InterPro" id="IPR052021">
    <property type="entry name" value="Type-I_RS_S_subunit"/>
</dbReference>
<evidence type="ECO:0000256" key="2">
    <source>
        <dbReference type="ARBA" id="ARBA00022747"/>
    </source>
</evidence>
<evidence type="ECO:0000313" key="5">
    <source>
        <dbReference type="EMBL" id="OUM90518.1"/>
    </source>
</evidence>
<dbReference type="PANTHER" id="PTHR30408:SF13">
    <property type="entry name" value="TYPE I RESTRICTION ENZYME HINDI SPECIFICITY SUBUNIT"/>
    <property type="match status" value="1"/>
</dbReference>
<protein>
    <recommendedName>
        <fullName evidence="4">Type I restriction modification DNA specificity domain-containing protein</fullName>
    </recommendedName>
</protein>